<protein>
    <recommendedName>
        <fullName evidence="2">Ribonucleotide reductase large subunit C-terminal domain-containing protein</fullName>
    </recommendedName>
</protein>
<dbReference type="AlphaFoldDB" id="A0A409Y140"/>
<dbReference type="PANTHER" id="PTHR11573">
    <property type="entry name" value="RIBONUCLEOSIDE-DIPHOSPHATE REDUCTASE LARGE CHAIN"/>
    <property type="match status" value="1"/>
</dbReference>
<dbReference type="GO" id="GO:0009263">
    <property type="term" value="P:deoxyribonucleotide biosynthetic process"/>
    <property type="evidence" value="ECO:0007669"/>
    <property type="project" value="TreeGrafter"/>
</dbReference>
<evidence type="ECO:0000313" key="4">
    <source>
        <dbReference type="Proteomes" id="UP000284706"/>
    </source>
</evidence>
<dbReference type="EMBL" id="NHYE01001334">
    <property type="protein sequence ID" value="PPQ96719.1"/>
    <property type="molecule type" value="Genomic_DNA"/>
</dbReference>
<dbReference type="SUPFAM" id="SSF51998">
    <property type="entry name" value="PFL-like glycyl radical enzymes"/>
    <property type="match status" value="1"/>
</dbReference>
<comment type="similarity">
    <text evidence="1">Belongs to the ribonucleoside diphosphate reductase large chain family.</text>
</comment>
<comment type="caution">
    <text evidence="3">The sequence shown here is derived from an EMBL/GenBank/DDBJ whole genome shotgun (WGS) entry which is preliminary data.</text>
</comment>
<dbReference type="GO" id="GO:0005971">
    <property type="term" value="C:ribonucleoside-diphosphate reductase complex"/>
    <property type="evidence" value="ECO:0007669"/>
    <property type="project" value="TreeGrafter"/>
</dbReference>
<dbReference type="Pfam" id="PF02867">
    <property type="entry name" value="Ribonuc_red_lgC"/>
    <property type="match status" value="1"/>
</dbReference>
<proteinExistence type="inferred from homology"/>
<name>A0A409Y140_9AGAR</name>
<organism evidence="3 4">
    <name type="scientific">Gymnopilus dilepis</name>
    <dbReference type="NCBI Taxonomy" id="231916"/>
    <lineage>
        <taxon>Eukaryota</taxon>
        <taxon>Fungi</taxon>
        <taxon>Dikarya</taxon>
        <taxon>Basidiomycota</taxon>
        <taxon>Agaricomycotina</taxon>
        <taxon>Agaricomycetes</taxon>
        <taxon>Agaricomycetidae</taxon>
        <taxon>Agaricales</taxon>
        <taxon>Agaricineae</taxon>
        <taxon>Hymenogastraceae</taxon>
        <taxon>Gymnopilus</taxon>
    </lineage>
</organism>
<dbReference type="InterPro" id="IPR000788">
    <property type="entry name" value="RNR_lg_C"/>
</dbReference>
<accession>A0A409Y140</accession>
<dbReference type="GO" id="GO:0004748">
    <property type="term" value="F:ribonucleoside-diphosphate reductase activity, thioredoxin disulfide as acceptor"/>
    <property type="evidence" value="ECO:0007669"/>
    <property type="project" value="TreeGrafter"/>
</dbReference>
<evidence type="ECO:0000256" key="1">
    <source>
        <dbReference type="ARBA" id="ARBA00010406"/>
    </source>
</evidence>
<dbReference type="STRING" id="231916.A0A409Y140"/>
<dbReference type="PRINTS" id="PR01183">
    <property type="entry name" value="RIBORDTASEM1"/>
</dbReference>
<dbReference type="PANTHER" id="PTHR11573:SF6">
    <property type="entry name" value="RIBONUCLEOSIDE-DIPHOSPHATE REDUCTASE LARGE SUBUNIT"/>
    <property type="match status" value="1"/>
</dbReference>
<dbReference type="GO" id="GO:0005524">
    <property type="term" value="F:ATP binding"/>
    <property type="evidence" value="ECO:0007669"/>
    <property type="project" value="TreeGrafter"/>
</dbReference>
<evidence type="ECO:0000259" key="2">
    <source>
        <dbReference type="Pfam" id="PF02867"/>
    </source>
</evidence>
<dbReference type="Proteomes" id="UP000284706">
    <property type="component" value="Unassembled WGS sequence"/>
</dbReference>
<dbReference type="InParanoid" id="A0A409Y140"/>
<evidence type="ECO:0000313" key="3">
    <source>
        <dbReference type="EMBL" id="PPQ96719.1"/>
    </source>
</evidence>
<dbReference type="Gene3D" id="3.20.70.20">
    <property type="match status" value="1"/>
</dbReference>
<dbReference type="InterPro" id="IPR039718">
    <property type="entry name" value="Rrm1"/>
</dbReference>
<feature type="domain" description="Ribonucleotide reductase large subunit C-terminal" evidence="2">
    <location>
        <begin position="113"/>
        <end position="580"/>
    </location>
</feature>
<reference evidence="3 4" key="1">
    <citation type="journal article" date="2018" name="Evol. Lett.">
        <title>Horizontal gene cluster transfer increased hallucinogenic mushroom diversity.</title>
        <authorList>
            <person name="Reynolds H.T."/>
            <person name="Vijayakumar V."/>
            <person name="Gluck-Thaler E."/>
            <person name="Korotkin H.B."/>
            <person name="Matheny P.B."/>
            <person name="Slot J.C."/>
        </authorList>
    </citation>
    <scope>NUCLEOTIDE SEQUENCE [LARGE SCALE GENOMIC DNA]</scope>
    <source>
        <strain evidence="3 4">SRW20</strain>
    </source>
</reference>
<sequence>MYMRVAITLHTFRFDNYSLGQTYYSLAHNKIRVASIVLATAGRVQPHLLSTATEIVNNNENPVFAQSIEHCLEKVSSGAVVDVPISHIPYQKTTDEGNYKSMDSILQRLHTGMINTHNDGSTLLGAPNVRLDVWNAATLDFIELNFAQARLAHQNLRTLQFTLDIPDCFMDRLKARGTWSFFDPQDVPLLQDTHSTTFTERYIFYEGESKAIRTLPALDVWQALLKAKFHTGGPTIVFSDIHKGELICLTSFTPSFTRFEVKSNFNYFTQILSNPPSSYSQYDPNPCALGSLVLTECALTAGGFNFNSLQATTAHLVNILTRFFDVHSYSSAGEAARSQGHRMIGIGVSGLAETFIKLNLPFDSDQAVAITRQISEVVYYAALKASADLSRNGHPVSTAYWGSPLSTGVAQFQLFEDGRPRFFTVDTWQTLLSSFPHTGVANGTFTLQLSHFPSPPTTLMTDGVEPLLSNIVSVRLPDRTVQVPHPLLVTALEEVGLWSEEIRSKIISNSGSLRHINSIPPFIKQRFRTAFDIQPAAVIQHAVARAPYMTLHQELVLYGKNPVLPDLDSLLLDVKERGIKVAITGFHKLITAHHVIDGVHLDVHSAT</sequence>
<keyword evidence="4" id="KW-1185">Reference proteome</keyword>
<gene>
    <name evidence="3" type="ORF">CVT26_010272</name>
</gene>